<comment type="caution">
    <text evidence="3">Lacks conserved residue(s) required for the propagation of feature annotation.</text>
</comment>
<dbReference type="GO" id="GO:0097163">
    <property type="term" value="F:sulfur carrier activity"/>
    <property type="evidence" value="ECO:0007669"/>
    <property type="project" value="UniProtKB-UniRule"/>
</dbReference>
<organism evidence="4 5">
    <name type="scientific">Sphingomonas dokdonensis</name>
    <dbReference type="NCBI Taxonomy" id="344880"/>
    <lineage>
        <taxon>Bacteria</taxon>
        <taxon>Pseudomonadati</taxon>
        <taxon>Pseudomonadota</taxon>
        <taxon>Alphaproteobacteria</taxon>
        <taxon>Sphingomonadales</taxon>
        <taxon>Sphingomonadaceae</taxon>
        <taxon>Sphingomonas</taxon>
    </lineage>
</organism>
<dbReference type="PANTHER" id="PTHR30592:SF1">
    <property type="entry name" value="SULFUR CARRIER PROTEIN FDHD"/>
    <property type="match status" value="1"/>
</dbReference>
<dbReference type="GO" id="GO:0006777">
    <property type="term" value="P:Mo-molybdopterin cofactor biosynthetic process"/>
    <property type="evidence" value="ECO:0007669"/>
    <property type="project" value="UniProtKB-UniRule"/>
</dbReference>
<dbReference type="Pfam" id="PF02634">
    <property type="entry name" value="FdhD-NarQ"/>
    <property type="match status" value="1"/>
</dbReference>
<evidence type="ECO:0000256" key="3">
    <source>
        <dbReference type="HAMAP-Rule" id="MF_00187"/>
    </source>
</evidence>
<sequence>MTGATRPAAIGHQFIRVPATGQPAPVSRVLADEVPIAIECNGLAYAVLMATPAALQELAAGFALSERLIDGRDDLRAIDVAEAEAGILVRVTLARRVAGRIADRVRHRASDASCGLCGVETLAQALRPLPAAARWSGEDAAVFAAYHALRDHQPLNAETGAVHAAAACSREGEIRAAFEDVGRHNAFDKLIGSMLLAGQAWDGGFALLTSRCSFELVEKAVLSGCPMLATISAPTRLAVERAGAAGLALRSLVRADALLASDA</sequence>
<keyword evidence="2 3" id="KW-0501">Molybdenum cofactor biosynthesis</keyword>
<dbReference type="Gene3D" id="3.40.140.10">
    <property type="entry name" value="Cytidine Deaminase, domain 2"/>
    <property type="match status" value="1"/>
</dbReference>
<dbReference type="SUPFAM" id="SSF53927">
    <property type="entry name" value="Cytidine deaminase-like"/>
    <property type="match status" value="1"/>
</dbReference>
<reference evidence="4 5" key="1">
    <citation type="submission" date="2017-03" db="EMBL/GenBank/DDBJ databases">
        <title>Genome sequence of Sphingomonas dokdonensis DSM 21029.</title>
        <authorList>
            <person name="Poehlein A."/>
            <person name="Wuebbeler J.H."/>
            <person name="Steinbuechel A."/>
            <person name="Daniel R."/>
        </authorList>
    </citation>
    <scope>NUCLEOTIDE SEQUENCE [LARGE SCALE GENOMIC DNA]</scope>
    <source>
        <strain evidence="4 5">DSM 21029</strain>
    </source>
</reference>
<dbReference type="GO" id="GO:0016783">
    <property type="term" value="F:sulfurtransferase activity"/>
    <property type="evidence" value="ECO:0007669"/>
    <property type="project" value="InterPro"/>
</dbReference>
<evidence type="ECO:0000313" key="5">
    <source>
        <dbReference type="Proteomes" id="UP000197290"/>
    </source>
</evidence>
<comment type="function">
    <text evidence="3">Required for formate dehydrogenase (FDH) activity. Acts as a sulfur carrier protein that transfers sulfur from IscS to the molybdenum cofactor prior to its insertion into FDH.</text>
</comment>
<gene>
    <name evidence="3 4" type="primary">fdhD</name>
    <name evidence="4" type="ORF">SPDO_01040</name>
</gene>
<accession>A0A245ZU30</accession>
<keyword evidence="1 3" id="KW-0963">Cytoplasm</keyword>
<comment type="subcellular location">
    <subcellularLocation>
        <location evidence="3">Cytoplasm</location>
    </subcellularLocation>
</comment>
<keyword evidence="5" id="KW-1185">Reference proteome</keyword>
<dbReference type="AlphaFoldDB" id="A0A245ZU30"/>
<dbReference type="PIRSF" id="PIRSF015626">
    <property type="entry name" value="FdhD"/>
    <property type="match status" value="1"/>
</dbReference>
<proteinExistence type="inferred from homology"/>
<dbReference type="InterPro" id="IPR016193">
    <property type="entry name" value="Cytidine_deaminase-like"/>
</dbReference>
<dbReference type="Proteomes" id="UP000197290">
    <property type="component" value="Unassembled WGS sequence"/>
</dbReference>
<comment type="similarity">
    <text evidence="3">Belongs to the FdhD family.</text>
</comment>
<dbReference type="GO" id="GO:0005737">
    <property type="term" value="C:cytoplasm"/>
    <property type="evidence" value="ECO:0007669"/>
    <property type="project" value="UniProtKB-SubCell"/>
</dbReference>
<evidence type="ECO:0000256" key="2">
    <source>
        <dbReference type="ARBA" id="ARBA00023150"/>
    </source>
</evidence>
<name>A0A245ZU30_9SPHN</name>
<dbReference type="NCBIfam" id="TIGR00129">
    <property type="entry name" value="fdhD_narQ"/>
    <property type="match status" value="1"/>
</dbReference>
<dbReference type="InterPro" id="IPR003786">
    <property type="entry name" value="FdhD"/>
</dbReference>
<dbReference type="RefSeq" id="WP_088366274.1">
    <property type="nucleotide sequence ID" value="NZ_NBBI01000001.1"/>
</dbReference>
<comment type="caution">
    <text evidence="4">The sequence shown here is derived from an EMBL/GenBank/DDBJ whole genome shotgun (WGS) entry which is preliminary data.</text>
</comment>
<protein>
    <recommendedName>
        <fullName evidence="3">Sulfur carrier protein FdhD</fullName>
    </recommendedName>
</protein>
<evidence type="ECO:0000313" key="4">
    <source>
        <dbReference type="EMBL" id="OWK33230.1"/>
    </source>
</evidence>
<dbReference type="PANTHER" id="PTHR30592">
    <property type="entry name" value="FORMATE DEHYDROGENASE"/>
    <property type="match status" value="1"/>
</dbReference>
<dbReference type="Gene3D" id="3.10.20.10">
    <property type="match status" value="1"/>
</dbReference>
<feature type="active site" description="Cysteine persulfide intermediate" evidence="3">
    <location>
        <position position="114"/>
    </location>
</feature>
<evidence type="ECO:0000256" key="1">
    <source>
        <dbReference type="ARBA" id="ARBA00022490"/>
    </source>
</evidence>
<dbReference type="OrthoDB" id="3197277at2"/>
<dbReference type="EMBL" id="NBBI01000001">
    <property type="protein sequence ID" value="OWK33230.1"/>
    <property type="molecule type" value="Genomic_DNA"/>
</dbReference>
<dbReference type="HAMAP" id="MF_00187">
    <property type="entry name" value="FdhD"/>
    <property type="match status" value="1"/>
</dbReference>